<dbReference type="Gene3D" id="2.40.50.140">
    <property type="entry name" value="Nucleic acid-binding proteins"/>
    <property type="match status" value="1"/>
</dbReference>
<evidence type="ECO:0000256" key="8">
    <source>
        <dbReference type="SAM" id="MobiDB-lite"/>
    </source>
</evidence>
<dbReference type="GO" id="GO:0003735">
    <property type="term" value="F:structural constituent of ribosome"/>
    <property type="evidence" value="ECO:0007669"/>
    <property type="project" value="InterPro"/>
</dbReference>
<dbReference type="InterPro" id="IPR026532">
    <property type="entry name" value="BRX1"/>
</dbReference>
<proteinExistence type="inferred from homology"/>
<dbReference type="GO" id="GO:0015935">
    <property type="term" value="C:small ribosomal subunit"/>
    <property type="evidence" value="ECO:0007669"/>
    <property type="project" value="InterPro"/>
</dbReference>
<dbReference type="InterPro" id="IPR005680">
    <property type="entry name" value="Ribosomal_uS12_euk/arc"/>
</dbReference>
<dbReference type="GO" id="GO:0000027">
    <property type="term" value="P:ribosomal large subunit assembly"/>
    <property type="evidence" value="ECO:0007669"/>
    <property type="project" value="TreeGrafter"/>
</dbReference>
<evidence type="ECO:0000313" key="10">
    <source>
        <dbReference type="EMBL" id="WFC95541.1"/>
    </source>
</evidence>
<evidence type="ECO:0000259" key="9">
    <source>
        <dbReference type="PROSITE" id="PS50833"/>
    </source>
</evidence>
<name>A0AAF0DTQ4_9BASI</name>
<dbReference type="InterPro" id="IPR006032">
    <property type="entry name" value="Ribosomal_uS12"/>
</dbReference>
<evidence type="ECO:0000256" key="1">
    <source>
        <dbReference type="ARBA" id="ARBA00004604"/>
    </source>
</evidence>
<dbReference type="NCBIfam" id="TIGR00982">
    <property type="entry name" value="uS12_E_A"/>
    <property type="match status" value="1"/>
</dbReference>
<dbReference type="SMART" id="SM00879">
    <property type="entry name" value="Brix"/>
    <property type="match status" value="1"/>
</dbReference>
<dbReference type="FunFam" id="2.40.50.140:FF:000007">
    <property type="entry name" value="40S ribosomal protein S23"/>
    <property type="match status" value="1"/>
</dbReference>
<accession>A0AAF0DTQ4</accession>
<dbReference type="Pfam" id="PF00164">
    <property type="entry name" value="Ribosom_S12_S23"/>
    <property type="match status" value="1"/>
</dbReference>
<dbReference type="CDD" id="cd03367">
    <property type="entry name" value="Ribosomal_S23"/>
    <property type="match status" value="1"/>
</dbReference>
<dbReference type="PANTHER" id="PTHR13634:SF0">
    <property type="entry name" value="RIBOSOME BIOGENESIS PROTEIN BRX1 HOMOLOG"/>
    <property type="match status" value="1"/>
</dbReference>
<feature type="compositionally biased region" description="Basic and acidic residues" evidence="8">
    <location>
        <begin position="375"/>
        <end position="389"/>
    </location>
</feature>
<dbReference type="InterPro" id="IPR007109">
    <property type="entry name" value="Brix"/>
</dbReference>
<keyword evidence="7" id="KW-0687">Ribonucleoprotein</keyword>
<dbReference type="EMBL" id="CP119952">
    <property type="protein sequence ID" value="WFC95541.1"/>
    <property type="molecule type" value="Genomic_DNA"/>
</dbReference>
<dbReference type="SUPFAM" id="SSF50249">
    <property type="entry name" value="Nucleic acid-binding proteins"/>
    <property type="match status" value="1"/>
</dbReference>
<feature type="region of interest" description="Disordered" evidence="8">
    <location>
        <begin position="288"/>
        <end position="307"/>
    </location>
</feature>
<keyword evidence="4" id="KW-0690">Ribosome biogenesis</keyword>
<evidence type="ECO:0000256" key="3">
    <source>
        <dbReference type="ARBA" id="ARBA00006369"/>
    </source>
</evidence>
<evidence type="ECO:0000256" key="2">
    <source>
        <dbReference type="ARBA" id="ARBA00005657"/>
    </source>
</evidence>
<dbReference type="GO" id="GO:0005730">
    <property type="term" value="C:nucleolus"/>
    <property type="evidence" value="ECO:0007669"/>
    <property type="project" value="UniProtKB-SubCell"/>
</dbReference>
<organism evidence="10 11">
    <name type="scientific">Malassezia brasiliensis</name>
    <dbReference type="NCBI Taxonomy" id="1821822"/>
    <lineage>
        <taxon>Eukaryota</taxon>
        <taxon>Fungi</taxon>
        <taxon>Dikarya</taxon>
        <taxon>Basidiomycota</taxon>
        <taxon>Ustilaginomycotina</taxon>
        <taxon>Malasseziomycetes</taxon>
        <taxon>Malasseziales</taxon>
        <taxon>Malasseziaceae</taxon>
        <taxon>Malassezia</taxon>
    </lineage>
</organism>
<dbReference type="GO" id="GO:0006412">
    <property type="term" value="P:translation"/>
    <property type="evidence" value="ECO:0007669"/>
    <property type="project" value="InterPro"/>
</dbReference>
<evidence type="ECO:0000313" key="11">
    <source>
        <dbReference type="Proteomes" id="UP001216638"/>
    </source>
</evidence>
<dbReference type="Proteomes" id="UP001216638">
    <property type="component" value="Chromosome 2"/>
</dbReference>
<feature type="region of interest" description="Disordered" evidence="8">
    <location>
        <begin position="369"/>
        <end position="389"/>
    </location>
</feature>
<comment type="similarity">
    <text evidence="3">Belongs to the BRX1 family.</text>
</comment>
<evidence type="ECO:0000256" key="6">
    <source>
        <dbReference type="ARBA" id="ARBA00023242"/>
    </source>
</evidence>
<dbReference type="PROSITE" id="PS50833">
    <property type="entry name" value="BRIX"/>
    <property type="match status" value="1"/>
</dbReference>
<evidence type="ECO:0000256" key="7">
    <source>
        <dbReference type="ARBA" id="ARBA00023274"/>
    </source>
</evidence>
<dbReference type="AlphaFoldDB" id="A0AAF0DTQ4"/>
<comment type="subcellular location">
    <subcellularLocation>
        <location evidence="1">Nucleus</location>
        <location evidence="1">Nucleolus</location>
    </subcellularLocation>
</comment>
<comment type="similarity">
    <text evidence="2">Belongs to the universal ribosomal protein uS12 family.</text>
</comment>
<sequence>MGKPRGLYTARKQVSDRRDNRWSDAHFKKRTLGNFYKTSPTGGASHAKGIVLEKIGVEAKQPNSAIRKCVRVQLIKNGKKVSAFVPFDGCLNFVDENDEVLISGFGRKGKAKGDIPGVRFKVVKVSGVGLAALFKEKKEKPHSKLDSKSDLSILNELAELNNCNNCMYFECRRHEDLYLWLSKTPNGPSAKLQIQNIHTMDELKMTGNCLKGSRHILSFDAGFDAEPHWKLMKELLTQMFAVPRTARRAKPFVDHVLTFSILDNKVWFRNFQIIEKDPGATAAAEAAASAEGSTEKPKRSAKGAPVEPTLVEIGPRMVMTPIKIFEGSFGGPTLFDNPEYITPAAIRRATRQEKGTAYTNRVLQAQSFRAKKDRYKGEESELSRSKVFS</sequence>
<dbReference type="PROSITE" id="PS00055">
    <property type="entry name" value="RIBOSOMAL_S12"/>
    <property type="match status" value="1"/>
</dbReference>
<dbReference type="InterPro" id="IPR012340">
    <property type="entry name" value="NA-bd_OB-fold"/>
</dbReference>
<keyword evidence="5" id="KW-0689">Ribosomal protein</keyword>
<protein>
    <submittedName>
        <fullName evidence="10">Ribosome biogenesis protein brx1</fullName>
    </submittedName>
</protein>
<evidence type="ECO:0000256" key="5">
    <source>
        <dbReference type="ARBA" id="ARBA00022980"/>
    </source>
</evidence>
<dbReference type="GO" id="GO:0006364">
    <property type="term" value="P:rRNA processing"/>
    <property type="evidence" value="ECO:0007669"/>
    <property type="project" value="InterPro"/>
</dbReference>
<gene>
    <name evidence="10" type="primary">BRX1</name>
    <name evidence="10" type="ORF">MBRA1_002189</name>
</gene>
<feature type="domain" description="Brix" evidence="9">
    <location>
        <begin position="98"/>
        <end position="330"/>
    </location>
</feature>
<dbReference type="GO" id="GO:0019843">
    <property type="term" value="F:rRNA binding"/>
    <property type="evidence" value="ECO:0007669"/>
    <property type="project" value="InterPro"/>
</dbReference>
<keyword evidence="6" id="KW-0539">Nucleus</keyword>
<reference evidence="10" key="1">
    <citation type="submission" date="2023-03" db="EMBL/GenBank/DDBJ databases">
        <title>Mating type loci evolution in Malassezia.</title>
        <authorList>
            <person name="Coelho M.A."/>
        </authorList>
    </citation>
    <scope>NUCLEOTIDE SEQUENCE</scope>
    <source>
        <strain evidence="10">CBS 14135</strain>
    </source>
</reference>
<keyword evidence="11" id="KW-1185">Reference proteome</keyword>
<evidence type="ECO:0000256" key="4">
    <source>
        <dbReference type="ARBA" id="ARBA00022517"/>
    </source>
</evidence>
<dbReference type="PANTHER" id="PTHR13634">
    <property type="entry name" value="RIBOSOME BIOGENESIS PROTEIN BRIX"/>
    <property type="match status" value="1"/>
</dbReference>